<sequence>MDIGIPWWGAIVTGTILARIMVFPLIVKGQREAAKLNNHMPQISKLTTRMNEAKQAGNKFECKFVAFADVYISSQEYRITIALWEKYYFLDLSCCHLSLCTYALVDLYAAFNKLSEARACLLHHIGNKKCGV</sequence>
<accession>A0A2G9QH81</accession>
<proteinExistence type="predicted"/>
<dbReference type="InterPro" id="IPR001708">
    <property type="entry name" value="YidC/ALB3/OXA1/COX18"/>
</dbReference>
<gene>
    <name evidence="6" type="ORF">AB205_0139560</name>
</gene>
<dbReference type="Proteomes" id="UP000228934">
    <property type="component" value="Unassembled WGS sequence"/>
</dbReference>
<evidence type="ECO:0000256" key="2">
    <source>
        <dbReference type="ARBA" id="ARBA00022692"/>
    </source>
</evidence>
<dbReference type="GO" id="GO:0005743">
    <property type="term" value="C:mitochondrial inner membrane"/>
    <property type="evidence" value="ECO:0007669"/>
    <property type="project" value="TreeGrafter"/>
</dbReference>
<dbReference type="OrthoDB" id="2148490at2759"/>
<evidence type="ECO:0000313" key="7">
    <source>
        <dbReference type="Proteomes" id="UP000228934"/>
    </source>
</evidence>
<keyword evidence="7" id="KW-1185">Reference proteome</keyword>
<feature type="transmembrane region" description="Helical" evidence="5">
    <location>
        <begin position="6"/>
        <end position="27"/>
    </location>
</feature>
<protein>
    <submittedName>
        <fullName evidence="6">Uncharacterized protein</fullName>
    </submittedName>
</protein>
<comment type="subcellular location">
    <subcellularLocation>
        <location evidence="1">Membrane</location>
        <topology evidence="1">Multi-pass membrane protein</topology>
    </subcellularLocation>
</comment>
<evidence type="ECO:0000256" key="5">
    <source>
        <dbReference type="SAM" id="Phobius"/>
    </source>
</evidence>
<reference evidence="7" key="1">
    <citation type="journal article" date="2017" name="Nat. Commun.">
        <title>The North American bullfrog draft genome provides insight into hormonal regulation of long noncoding RNA.</title>
        <authorList>
            <person name="Hammond S.A."/>
            <person name="Warren R.L."/>
            <person name="Vandervalk B.P."/>
            <person name="Kucuk E."/>
            <person name="Khan H."/>
            <person name="Gibb E.A."/>
            <person name="Pandoh P."/>
            <person name="Kirk H."/>
            <person name="Zhao Y."/>
            <person name="Jones M."/>
            <person name="Mungall A.J."/>
            <person name="Coope R."/>
            <person name="Pleasance S."/>
            <person name="Moore R.A."/>
            <person name="Holt R.A."/>
            <person name="Round J.M."/>
            <person name="Ohora S."/>
            <person name="Walle B.V."/>
            <person name="Veldhoen N."/>
            <person name="Helbing C.C."/>
            <person name="Birol I."/>
        </authorList>
    </citation>
    <scope>NUCLEOTIDE SEQUENCE [LARGE SCALE GENOMIC DNA]</scope>
</reference>
<evidence type="ECO:0000256" key="1">
    <source>
        <dbReference type="ARBA" id="ARBA00004141"/>
    </source>
</evidence>
<organism evidence="6 7">
    <name type="scientific">Aquarana catesbeiana</name>
    <name type="common">American bullfrog</name>
    <name type="synonym">Rana catesbeiana</name>
    <dbReference type="NCBI Taxonomy" id="8400"/>
    <lineage>
        <taxon>Eukaryota</taxon>
        <taxon>Metazoa</taxon>
        <taxon>Chordata</taxon>
        <taxon>Craniata</taxon>
        <taxon>Vertebrata</taxon>
        <taxon>Euteleostomi</taxon>
        <taxon>Amphibia</taxon>
        <taxon>Batrachia</taxon>
        <taxon>Anura</taxon>
        <taxon>Neobatrachia</taxon>
        <taxon>Ranoidea</taxon>
        <taxon>Ranidae</taxon>
        <taxon>Aquarana</taxon>
    </lineage>
</organism>
<dbReference type="AlphaFoldDB" id="A0A2G9QH81"/>
<keyword evidence="3 5" id="KW-1133">Transmembrane helix</keyword>
<evidence type="ECO:0000256" key="3">
    <source>
        <dbReference type="ARBA" id="ARBA00022989"/>
    </source>
</evidence>
<dbReference type="EMBL" id="KV999842">
    <property type="protein sequence ID" value="PIO14954.1"/>
    <property type="molecule type" value="Genomic_DNA"/>
</dbReference>
<dbReference type="PANTHER" id="PTHR12428">
    <property type="entry name" value="OXA1"/>
    <property type="match status" value="1"/>
</dbReference>
<keyword evidence="4 5" id="KW-0472">Membrane</keyword>
<dbReference type="GO" id="GO:0032977">
    <property type="term" value="F:membrane insertase activity"/>
    <property type="evidence" value="ECO:0007669"/>
    <property type="project" value="InterPro"/>
</dbReference>
<evidence type="ECO:0000256" key="4">
    <source>
        <dbReference type="ARBA" id="ARBA00023136"/>
    </source>
</evidence>
<dbReference type="PANTHER" id="PTHR12428:SF66">
    <property type="entry name" value="MITOCHONDRIAL INNER MEMBRANE PROTEIN OXA1L"/>
    <property type="match status" value="1"/>
</dbReference>
<dbReference type="GO" id="GO:0032979">
    <property type="term" value="P:protein insertion into mitochondrial inner membrane from matrix"/>
    <property type="evidence" value="ECO:0007669"/>
    <property type="project" value="TreeGrafter"/>
</dbReference>
<keyword evidence="2 5" id="KW-0812">Transmembrane</keyword>
<name>A0A2G9QH81_AQUCT</name>
<evidence type="ECO:0000313" key="6">
    <source>
        <dbReference type="EMBL" id="PIO14954.1"/>
    </source>
</evidence>